<dbReference type="Proteomes" id="UP000838412">
    <property type="component" value="Chromosome 17"/>
</dbReference>
<accession>A0A8J9Z818</accession>
<organism evidence="1 2">
    <name type="scientific">Branchiostoma lanceolatum</name>
    <name type="common">Common lancelet</name>
    <name type="synonym">Amphioxus lanceolatum</name>
    <dbReference type="NCBI Taxonomy" id="7740"/>
    <lineage>
        <taxon>Eukaryota</taxon>
        <taxon>Metazoa</taxon>
        <taxon>Chordata</taxon>
        <taxon>Cephalochordata</taxon>
        <taxon>Leptocardii</taxon>
        <taxon>Amphioxiformes</taxon>
        <taxon>Branchiostomatidae</taxon>
        <taxon>Branchiostoma</taxon>
    </lineage>
</organism>
<dbReference type="EMBL" id="OV696702">
    <property type="protein sequence ID" value="CAH1249583.1"/>
    <property type="molecule type" value="Genomic_DNA"/>
</dbReference>
<evidence type="ECO:0000313" key="2">
    <source>
        <dbReference type="Proteomes" id="UP000838412"/>
    </source>
</evidence>
<reference evidence="1" key="1">
    <citation type="submission" date="2022-01" db="EMBL/GenBank/DDBJ databases">
        <authorList>
            <person name="Braso-Vives M."/>
        </authorList>
    </citation>
    <scope>NUCLEOTIDE SEQUENCE</scope>
</reference>
<proteinExistence type="predicted"/>
<gene>
    <name evidence="1" type="primary">Hypp8638</name>
    <name evidence="1" type="ORF">BLAG_LOCUS10631</name>
</gene>
<sequence>MNGIGRFGEHSFRPVFTKACCDNRSGDKDDKQQPFIERCDQDILYSYRQQGTNDRNYIYEFGNTISNGDNRIKD</sequence>
<keyword evidence="2" id="KW-1185">Reference proteome</keyword>
<protein>
    <submittedName>
        <fullName evidence="1">Hypp8638 protein</fullName>
    </submittedName>
</protein>
<dbReference type="AlphaFoldDB" id="A0A8J9Z818"/>
<name>A0A8J9Z818_BRALA</name>
<evidence type="ECO:0000313" key="1">
    <source>
        <dbReference type="EMBL" id="CAH1249583.1"/>
    </source>
</evidence>